<name>A0A0N4WB01_HAEPC</name>
<dbReference type="Proteomes" id="UP000268014">
    <property type="component" value="Unassembled WGS sequence"/>
</dbReference>
<dbReference type="AlphaFoldDB" id="A0A0N4WB01"/>
<accession>A0A0N4WB01</accession>
<organism evidence="3">
    <name type="scientific">Haemonchus placei</name>
    <name type="common">Barber's pole worm</name>
    <dbReference type="NCBI Taxonomy" id="6290"/>
    <lineage>
        <taxon>Eukaryota</taxon>
        <taxon>Metazoa</taxon>
        <taxon>Ecdysozoa</taxon>
        <taxon>Nematoda</taxon>
        <taxon>Chromadorea</taxon>
        <taxon>Rhabditida</taxon>
        <taxon>Rhabditina</taxon>
        <taxon>Rhabditomorpha</taxon>
        <taxon>Strongyloidea</taxon>
        <taxon>Trichostrongylidae</taxon>
        <taxon>Haemonchus</taxon>
    </lineage>
</organism>
<sequence>MRLALPLVVDALRPLADDASCLAVMSRPPIPLEVCRQRRLSTIITSLCLSDGQFLVSFCRQHGDVPVDI</sequence>
<dbReference type="WBParaSite" id="HPLM_0000759701-mRNA-1">
    <property type="protein sequence ID" value="HPLM_0000759701-mRNA-1"/>
    <property type="gene ID" value="HPLM_0000759701"/>
</dbReference>
<gene>
    <name evidence="1" type="ORF">HPLM_LOCUS7589</name>
</gene>
<proteinExistence type="predicted"/>
<dbReference type="EMBL" id="UZAF01016691">
    <property type="protein sequence ID" value="VDO32380.1"/>
    <property type="molecule type" value="Genomic_DNA"/>
</dbReference>
<reference evidence="3" key="1">
    <citation type="submission" date="2017-02" db="UniProtKB">
        <authorList>
            <consortium name="WormBaseParasite"/>
        </authorList>
    </citation>
    <scope>IDENTIFICATION</scope>
</reference>
<evidence type="ECO:0000313" key="2">
    <source>
        <dbReference type="Proteomes" id="UP000268014"/>
    </source>
</evidence>
<keyword evidence="2" id="KW-1185">Reference proteome</keyword>
<evidence type="ECO:0000313" key="3">
    <source>
        <dbReference type="WBParaSite" id="HPLM_0000759701-mRNA-1"/>
    </source>
</evidence>
<evidence type="ECO:0000313" key="1">
    <source>
        <dbReference type="EMBL" id="VDO32380.1"/>
    </source>
</evidence>
<protein>
    <submittedName>
        <fullName evidence="3">Transcriptional regulator</fullName>
    </submittedName>
</protein>
<reference evidence="1 2" key="2">
    <citation type="submission" date="2018-11" db="EMBL/GenBank/DDBJ databases">
        <authorList>
            <consortium name="Pathogen Informatics"/>
        </authorList>
    </citation>
    <scope>NUCLEOTIDE SEQUENCE [LARGE SCALE GENOMIC DNA]</scope>
    <source>
        <strain evidence="1 2">MHpl1</strain>
    </source>
</reference>